<feature type="region of interest" description="Disordered" evidence="2">
    <location>
        <begin position="566"/>
        <end position="585"/>
    </location>
</feature>
<name>A0A9E8G868_9VIRU</name>
<feature type="compositionally biased region" description="Basic residues" evidence="2">
    <location>
        <begin position="1397"/>
        <end position="1444"/>
    </location>
</feature>
<keyword evidence="3" id="KW-1133">Transmembrane helix</keyword>
<proteinExistence type="predicted"/>
<feature type="region of interest" description="Disordered" evidence="2">
    <location>
        <begin position="142"/>
        <end position="168"/>
    </location>
</feature>
<keyword evidence="1" id="KW-0175">Coiled coil</keyword>
<feature type="compositionally biased region" description="Acidic residues" evidence="2">
    <location>
        <begin position="151"/>
        <end position="168"/>
    </location>
</feature>
<dbReference type="PANTHER" id="PTHR47357:SF1">
    <property type="entry name" value="SPINDLE POLE BODY COMPONENT 110"/>
    <property type="match status" value="1"/>
</dbReference>
<evidence type="ECO:0000313" key="4">
    <source>
        <dbReference type="EMBL" id="UZT28870.1"/>
    </source>
</evidence>
<feature type="coiled-coil region" evidence="1">
    <location>
        <begin position="1209"/>
        <end position="1387"/>
    </location>
</feature>
<reference evidence="4" key="1">
    <citation type="submission" date="2022-10" db="EMBL/GenBank/DDBJ databases">
        <title>Genomics discovery of giant fungal viruses from subsurface oceanic crustal fluids.</title>
        <authorList>
            <person name="Bhattacharjee A.S."/>
            <person name="Schulz F."/>
            <person name="Woyke T."/>
            <person name="Orcutt B.N."/>
            <person name="Matinez Martinez J."/>
        </authorList>
    </citation>
    <scope>NUCLEOTIDE SEQUENCE</scope>
    <source>
        <strain evidence="4">VSAG1.JdFR</strain>
    </source>
</reference>
<organism evidence="4">
    <name type="scientific">Nucleocytoviricota sp</name>
    <dbReference type="NCBI Taxonomy" id="2809609"/>
    <lineage>
        <taxon>Viruses</taxon>
        <taxon>Varidnaviria</taxon>
        <taxon>Bamfordvirae</taxon>
        <taxon>Nucleocytoviricota</taxon>
    </lineage>
</organism>
<keyword evidence="3" id="KW-0472">Membrane</keyword>
<protein>
    <submittedName>
        <fullName evidence="4">Uncharacterized protein</fullName>
    </submittedName>
</protein>
<evidence type="ECO:0000256" key="2">
    <source>
        <dbReference type="SAM" id="MobiDB-lite"/>
    </source>
</evidence>
<feature type="region of interest" description="Disordered" evidence="2">
    <location>
        <begin position="973"/>
        <end position="1025"/>
    </location>
</feature>
<evidence type="ECO:0000256" key="3">
    <source>
        <dbReference type="SAM" id="Phobius"/>
    </source>
</evidence>
<dbReference type="PANTHER" id="PTHR47357">
    <property type="entry name" value="COP1-INTERACTIVE PROTEIN 1"/>
    <property type="match status" value="1"/>
</dbReference>
<feature type="compositionally biased region" description="Low complexity" evidence="2">
    <location>
        <begin position="980"/>
        <end position="998"/>
    </location>
</feature>
<accession>A0A9E8G868</accession>
<dbReference type="GO" id="GO:0005200">
    <property type="term" value="F:structural constituent of cytoskeleton"/>
    <property type="evidence" value="ECO:0007669"/>
    <property type="project" value="TreeGrafter"/>
</dbReference>
<feature type="region of interest" description="Disordered" evidence="2">
    <location>
        <begin position="1389"/>
        <end position="1451"/>
    </location>
</feature>
<dbReference type="EMBL" id="OP765507">
    <property type="protein sequence ID" value="UZT28870.1"/>
    <property type="molecule type" value="Genomic_DNA"/>
</dbReference>
<feature type="transmembrane region" description="Helical" evidence="3">
    <location>
        <begin position="426"/>
        <end position="447"/>
    </location>
</feature>
<feature type="compositionally biased region" description="Pro residues" evidence="2">
    <location>
        <begin position="999"/>
        <end position="1011"/>
    </location>
</feature>
<feature type="compositionally biased region" description="Low complexity" evidence="2">
    <location>
        <begin position="566"/>
        <end position="576"/>
    </location>
</feature>
<keyword evidence="3" id="KW-0812">Transmembrane</keyword>
<sequence length="1493" mass="167572">MKSLNKDYKNPDITSEIGKSKKILANINQQIQQIQKQLESISKEEDYKSDCLSKLYDIIGKPNISPSSGNAVWFYNDQFKKLLTNLEIDDYEYFKKLNLDFTLCKDKNVSKLNLTSVNDIQGYYNQVMDNLAILVKLSQSSNNSKEKSDIQENEQGDTENEESDSDSDIDIDIDARLAAIKQRKEIAEKGLRESAEQINKYGKVVTPPLSEDSDTLGALPTQSPTAPFNPMAPPPLLSQTVRPKSVVGPASINQEGGINNLDLIKSLNKLSKSITTFLSSLSEYSNSKISIDTEKEKTLETEIKGNLQTIIDKLLGKIKNLSQKFVDGANYIADGINSGALKTGSKLTSFKRPNGTPIFKKLKSISENIKEQLTPLKDLKLPVPDLSKVSGSVQTFMAVLTDLKTRAAAKLPENTGEKLKEGIKTFSSLIGGMFLGFAAIGYAPIFIGKKIGQTISAKLNPKIVDINCQEQILEKVLDSYQSGYNTAKQIYSKNLVFNEDFMNLLRTRILTDQFSNVDSGYLNKCINLATSYNNLLDFFKNFNEPKQTIAQAEPINVVQGVHVNSSSLPSKNSEPSEPVPPKLEKPEPIFKIIGDQAAEKGKEKYGKEALGLSGGGIFSSSSTSANPFTRLKAILSKLRTSIYNVTNKSFNINQKNYIQGFLNQKETEWNNSQIKTSIGSISSADRELLQKISNNYTSLSQNFYDVRSSLQKIPENIEQLIFKKLTINELERQKLEDKIKKQLADQDDQEKGSKIKNLTEEKARLEKILEVYKQYGYIGLNPLDNDDQIKVVTPDSCGNIVHSDFSGIKGIVQNMIKFKEENEKFNYYLHEFIENQSQANPDVPELPSILGGNNEFNENLNDLKGDKYCLTNALNILLQKEAFSANQDICTNNPNDYFILPQIGPLTKSPTLPIYVDKVKSILDLIGVNSDPLTQNNCSFNNDNPSQLKYLEFLLGLYGFKYQIIGSMSGGAPSLSDTESSLPGSSLPSPIGSSIPSPISTPAPTRTPSPTPSIEDDEPPSGPPINTIFGISGGIVDSNRNVPNTLMPGFILLSESEGKVNYIILTNDAFRPQSSVEDIRSAVKNNYQFRLVPDNLDLESKKYYNEKIDFNKIDASVFNSADNFKEFINNQLDNKGVIPEIKKVIYIYNQNYNDDDSEKRELINLYKNKELLDTETLDTIKSDHSEVGISIDEGKKNIEISDKVKQKEIENIQAQINELIVNKKQINQTIEKNKNIIDELYVELKELQDDKTKYDKEKITIEASNNKNNLSIEENEKSITIIESKISQLQIEIQPESGLSKGVKQGKQEEIKRFNEQLSKIKSDILTAKNNNIDLNSQIKTLDITYKNQVKQYDNNEIKIRKLEEEIEESKSLLPNIESQLTALQSELSNIQSGGSKNRKKSKKREKKYSKSKNIFSRKKHKKVKINKKNKSKKIKKHKQKSNKRGGYGAGDLKIVRPQITTTDAITAFLKEEHMKGNKFLLTNKTIKELLKK</sequence>
<evidence type="ECO:0000256" key="1">
    <source>
        <dbReference type="SAM" id="Coils"/>
    </source>
</evidence>
<feature type="coiled-coil region" evidence="1">
    <location>
        <begin position="17"/>
        <end position="44"/>
    </location>
</feature>